<proteinExistence type="predicted"/>
<evidence type="ECO:0000259" key="1">
    <source>
        <dbReference type="SMART" id="SM00470"/>
    </source>
</evidence>
<reference evidence="2" key="1">
    <citation type="journal article" date="2016" name="Appl. Environ. Microbiol.">
        <title>Diversity of the Tetracycline Mobilome within a Chinese Pig Manure Sample.</title>
        <authorList>
            <person name="Leclercq S.O."/>
            <person name="Wang C."/>
            <person name="Zhu Y."/>
            <person name="Wu H."/>
            <person name="Du X."/>
            <person name="Liu Z."/>
            <person name="Feng J."/>
        </authorList>
    </citation>
    <scope>NUCLEOTIDE SEQUENCE</scope>
</reference>
<dbReference type="PANTHER" id="PTHR33375:SF1">
    <property type="entry name" value="CHROMOSOME-PARTITIONING PROTEIN PARB-RELATED"/>
    <property type="match status" value="1"/>
</dbReference>
<dbReference type="Pfam" id="PF02195">
    <property type="entry name" value="ParB_N"/>
    <property type="match status" value="1"/>
</dbReference>
<dbReference type="InterPro" id="IPR050336">
    <property type="entry name" value="Chromosome_partition/occlusion"/>
</dbReference>
<feature type="domain" description="ParB-like N-terminal" evidence="1">
    <location>
        <begin position="29"/>
        <end position="124"/>
    </location>
</feature>
<dbReference type="SMART" id="SM00470">
    <property type="entry name" value="ParB"/>
    <property type="match status" value="1"/>
</dbReference>
<dbReference type="InterPro" id="IPR036086">
    <property type="entry name" value="ParB/Sulfiredoxin_sf"/>
</dbReference>
<dbReference type="GO" id="GO:0007059">
    <property type="term" value="P:chromosome segregation"/>
    <property type="evidence" value="ECO:0007669"/>
    <property type="project" value="TreeGrafter"/>
</dbReference>
<sequence length="309" mass="33365">MSAMEVANGFSISGLLDASAQTANRFPVKEIPLDDISEHPGNVAYSMDEEGIARLAESIERDGLTDLPLVRRLQGGGFQMISGHRRMAAFRLLAQRGPSYSKLPCRVIADISDEQALVLLHTANFFTRALTVTERAAATKALGIQVEQMRATDPTVAGMRTEDVKARIVEEMTGRKVSGKTIKREEALADKVAKLIPEWREVADSGELSAKAIDALERSGETTQRSAFDKWAESPRTKAATTELVASMTASEPAADKRLVSAEKALRRFVANLPKNSSAADSEAIDRIAELARQAANAVSGFTDAHGAR</sequence>
<dbReference type="Gene3D" id="3.90.1530.10">
    <property type="entry name" value="Conserved hypothetical protein from pyrococcus furiosus pfu- 392566-001, ParB domain"/>
    <property type="match status" value="1"/>
</dbReference>
<dbReference type="InterPro" id="IPR003115">
    <property type="entry name" value="ParB_N"/>
</dbReference>
<accession>A0A142BVS1</accession>
<evidence type="ECO:0000313" key="2">
    <source>
        <dbReference type="EMBL" id="AMP42209.1"/>
    </source>
</evidence>
<dbReference type="EMBL" id="KU736870">
    <property type="protein sequence ID" value="AMP42209.1"/>
    <property type="molecule type" value="Genomic_DNA"/>
</dbReference>
<protein>
    <submittedName>
        <fullName evidence="2">Transcriptional regulator</fullName>
    </submittedName>
</protein>
<dbReference type="GO" id="GO:0005694">
    <property type="term" value="C:chromosome"/>
    <property type="evidence" value="ECO:0007669"/>
    <property type="project" value="TreeGrafter"/>
</dbReference>
<dbReference type="PANTHER" id="PTHR33375">
    <property type="entry name" value="CHROMOSOME-PARTITIONING PROTEIN PARB-RELATED"/>
    <property type="match status" value="1"/>
</dbReference>
<reference evidence="2" key="2">
    <citation type="submission" date="2016-02" db="EMBL/GenBank/DDBJ databases">
        <authorList>
            <person name="Wen L."/>
            <person name="He K."/>
            <person name="Yang H."/>
        </authorList>
    </citation>
    <scope>NUCLEOTIDE SEQUENCE</scope>
</reference>
<organism evidence="2">
    <name type="scientific">uncultured bacterium IN-05</name>
    <dbReference type="NCBI Taxonomy" id="1805583"/>
    <lineage>
        <taxon>Bacteria</taxon>
        <taxon>environmental samples</taxon>
    </lineage>
</organism>
<dbReference type="AlphaFoldDB" id="A0A142BVS1"/>
<dbReference type="SUPFAM" id="SSF110849">
    <property type="entry name" value="ParB/Sulfiredoxin"/>
    <property type="match status" value="1"/>
</dbReference>
<name>A0A142BVS1_9BACT</name>